<organism evidence="1 2">
    <name type="scientific">Camelus dromedarius</name>
    <name type="common">Dromedary</name>
    <name type="synonym">Arabian camel</name>
    <dbReference type="NCBI Taxonomy" id="9838"/>
    <lineage>
        <taxon>Eukaryota</taxon>
        <taxon>Metazoa</taxon>
        <taxon>Chordata</taxon>
        <taxon>Craniata</taxon>
        <taxon>Vertebrata</taxon>
        <taxon>Euteleostomi</taxon>
        <taxon>Mammalia</taxon>
        <taxon>Eutheria</taxon>
        <taxon>Laurasiatheria</taxon>
        <taxon>Artiodactyla</taxon>
        <taxon>Tylopoda</taxon>
        <taxon>Camelidae</taxon>
        <taxon>Camelus</taxon>
    </lineage>
</organism>
<gene>
    <name evidence="1" type="ORF">Cadr_000030587</name>
</gene>
<protein>
    <submittedName>
        <fullName evidence="1">Uncharacterized protein</fullName>
    </submittedName>
</protein>
<sequence>MARWAMRGTLFHKSYVLLLPNYLWNSLPVLCSTGVQLLPRLPSWVLGGASAPGAGHRDLEAVGPHWRCCGTWLLPAAFPIPDHPRVLSGEDGSKGWDALSCSLSPHAAPSSWGGDCPEDTAPGTSRLSCPSLLLLPSSFPQEMRPDESRSFQGL</sequence>
<evidence type="ECO:0000313" key="2">
    <source>
        <dbReference type="Proteomes" id="UP000299084"/>
    </source>
</evidence>
<accession>A0A5N4C4A8</accession>
<dbReference type="EMBL" id="JWIN03000036">
    <property type="protein sequence ID" value="KAB1253735.1"/>
    <property type="molecule type" value="Genomic_DNA"/>
</dbReference>
<reference evidence="1 2" key="1">
    <citation type="journal article" date="2019" name="Mol. Ecol. Resour.">
        <title>Improving Illumina assemblies with Hi-C and long reads: an example with the North African dromedary.</title>
        <authorList>
            <person name="Elbers J.P."/>
            <person name="Rogers M.F."/>
            <person name="Perelman P.L."/>
            <person name="Proskuryakova A.A."/>
            <person name="Serdyukova N.A."/>
            <person name="Johnson W.E."/>
            <person name="Horin P."/>
            <person name="Corander J."/>
            <person name="Murphy D."/>
            <person name="Burger P.A."/>
        </authorList>
    </citation>
    <scope>NUCLEOTIDE SEQUENCE [LARGE SCALE GENOMIC DNA]</scope>
    <source>
        <strain evidence="1">Drom800</strain>
        <tissue evidence="1">Blood</tissue>
    </source>
</reference>
<comment type="caution">
    <text evidence="1">The sequence shown here is derived from an EMBL/GenBank/DDBJ whole genome shotgun (WGS) entry which is preliminary data.</text>
</comment>
<keyword evidence="2" id="KW-1185">Reference proteome</keyword>
<dbReference type="AlphaFoldDB" id="A0A5N4C4A8"/>
<proteinExistence type="predicted"/>
<dbReference type="Proteomes" id="UP000299084">
    <property type="component" value="Unassembled WGS sequence"/>
</dbReference>
<name>A0A5N4C4A8_CAMDR</name>
<evidence type="ECO:0000313" key="1">
    <source>
        <dbReference type="EMBL" id="KAB1253735.1"/>
    </source>
</evidence>